<dbReference type="EMBL" id="BMYI01000017">
    <property type="protein sequence ID" value="GHC34859.1"/>
    <property type="molecule type" value="Genomic_DNA"/>
</dbReference>
<dbReference type="Proteomes" id="UP000658305">
    <property type="component" value="Unassembled WGS sequence"/>
</dbReference>
<comment type="caution">
    <text evidence="1">The sequence shown here is derived from an EMBL/GenBank/DDBJ whole genome shotgun (WGS) entry which is preliminary data.</text>
</comment>
<dbReference type="RefSeq" id="WP_189381976.1">
    <property type="nucleotide sequence ID" value="NZ_BMYI01000017.1"/>
</dbReference>
<name>A0ABQ3FR14_9RHOB</name>
<accession>A0ABQ3FR14</accession>
<dbReference type="Pfam" id="PF24752">
    <property type="entry name" value="DUF7697"/>
    <property type="match status" value="1"/>
</dbReference>
<reference evidence="2" key="1">
    <citation type="journal article" date="2019" name="Int. J. Syst. Evol. Microbiol.">
        <title>The Global Catalogue of Microorganisms (GCM) 10K type strain sequencing project: providing services to taxonomists for standard genome sequencing and annotation.</title>
        <authorList>
            <consortium name="The Broad Institute Genomics Platform"/>
            <consortium name="The Broad Institute Genome Sequencing Center for Infectious Disease"/>
            <person name="Wu L."/>
            <person name="Ma J."/>
        </authorList>
    </citation>
    <scope>NUCLEOTIDE SEQUENCE [LARGE SCALE GENOMIC DNA]</scope>
    <source>
        <strain evidence="2">KCTC 23298</strain>
    </source>
</reference>
<gene>
    <name evidence="1" type="ORF">GCM10007291_40070</name>
</gene>
<evidence type="ECO:0000313" key="1">
    <source>
        <dbReference type="EMBL" id="GHC34859.1"/>
    </source>
</evidence>
<organism evidence="1 2">
    <name type="scientific">Gemmobacter nanjingensis</name>
    <dbReference type="NCBI Taxonomy" id="488454"/>
    <lineage>
        <taxon>Bacteria</taxon>
        <taxon>Pseudomonadati</taxon>
        <taxon>Pseudomonadota</taxon>
        <taxon>Alphaproteobacteria</taxon>
        <taxon>Rhodobacterales</taxon>
        <taxon>Paracoccaceae</taxon>
        <taxon>Gemmobacter</taxon>
    </lineage>
</organism>
<keyword evidence="2" id="KW-1185">Reference proteome</keyword>
<protein>
    <submittedName>
        <fullName evidence="1">Uncharacterized protein</fullName>
    </submittedName>
</protein>
<proteinExistence type="predicted"/>
<sequence length="59" mass="6230">MGGQIRAVPGAVLGWDLTAALAMASAMGISPRAVVELLPVIEAVMVRKLNEEREGRRDG</sequence>
<dbReference type="InterPro" id="IPR056114">
    <property type="entry name" value="DUF7697"/>
</dbReference>
<evidence type="ECO:0000313" key="2">
    <source>
        <dbReference type="Proteomes" id="UP000658305"/>
    </source>
</evidence>